<gene>
    <name evidence="2" type="ORF">GCM10010521_32210</name>
</gene>
<comment type="caution">
    <text evidence="2">The sequence shown here is derived from an EMBL/GenBank/DDBJ whole genome shotgun (WGS) entry which is preliminary data.</text>
</comment>
<keyword evidence="1" id="KW-0732">Signal</keyword>
<evidence type="ECO:0008006" key="4">
    <source>
        <dbReference type="Google" id="ProtNLM"/>
    </source>
</evidence>
<proteinExistence type="predicted"/>
<sequence>MKSVKRLIRIGAAAATLTVLPLVALAPEAAASTGATGARQAAPADEPSGGAVFVGDGVRIRSCPSTGCGVKGLGYRSHFVGWYCGEVQNGFAHIYDFTTKVDGWAATQYLSYYCD</sequence>
<feature type="chain" id="PRO_5047282746" description="SH3 domain-containing protein" evidence="1">
    <location>
        <begin position="27"/>
        <end position="115"/>
    </location>
</feature>
<name>A0ABP6NBQ2_9ACTN</name>
<dbReference type="EMBL" id="BAAAVM010000038">
    <property type="protein sequence ID" value="GAA3143014.1"/>
    <property type="molecule type" value="Genomic_DNA"/>
</dbReference>
<organism evidence="2 3">
    <name type="scientific">Streptomyces rameus</name>
    <dbReference type="NCBI Taxonomy" id="68261"/>
    <lineage>
        <taxon>Bacteria</taxon>
        <taxon>Bacillati</taxon>
        <taxon>Actinomycetota</taxon>
        <taxon>Actinomycetes</taxon>
        <taxon>Kitasatosporales</taxon>
        <taxon>Streptomycetaceae</taxon>
        <taxon>Streptomyces</taxon>
    </lineage>
</organism>
<keyword evidence="3" id="KW-1185">Reference proteome</keyword>
<evidence type="ECO:0000313" key="2">
    <source>
        <dbReference type="EMBL" id="GAA3143014.1"/>
    </source>
</evidence>
<reference evidence="3" key="1">
    <citation type="journal article" date="2019" name="Int. J. Syst. Evol. Microbiol.">
        <title>The Global Catalogue of Microorganisms (GCM) 10K type strain sequencing project: providing services to taxonomists for standard genome sequencing and annotation.</title>
        <authorList>
            <consortium name="The Broad Institute Genomics Platform"/>
            <consortium name="The Broad Institute Genome Sequencing Center for Infectious Disease"/>
            <person name="Wu L."/>
            <person name="Ma J."/>
        </authorList>
    </citation>
    <scope>NUCLEOTIDE SEQUENCE [LARGE SCALE GENOMIC DNA]</scope>
    <source>
        <strain evidence="3">JCM 11574</strain>
    </source>
</reference>
<evidence type="ECO:0000256" key="1">
    <source>
        <dbReference type="SAM" id="SignalP"/>
    </source>
</evidence>
<protein>
    <recommendedName>
        <fullName evidence="4">SH3 domain-containing protein</fullName>
    </recommendedName>
</protein>
<accession>A0ABP6NBQ2</accession>
<evidence type="ECO:0000313" key="3">
    <source>
        <dbReference type="Proteomes" id="UP001500893"/>
    </source>
</evidence>
<feature type="signal peptide" evidence="1">
    <location>
        <begin position="1"/>
        <end position="26"/>
    </location>
</feature>
<dbReference type="Proteomes" id="UP001500893">
    <property type="component" value="Unassembled WGS sequence"/>
</dbReference>